<dbReference type="PANTHER" id="PTHR10173:SF57">
    <property type="entry name" value="PEPTIDE-METHIONINE (R)-S-OXIDE REDUCTASE"/>
    <property type="match status" value="1"/>
</dbReference>
<dbReference type="EC" id="1.8.4.12" evidence="1"/>
<feature type="domain" description="MsrB" evidence="4">
    <location>
        <begin position="43"/>
        <end position="165"/>
    </location>
</feature>
<dbReference type="EMBL" id="JAVRHR010000006">
    <property type="protein sequence ID" value="MDT0608531.1"/>
    <property type="molecule type" value="Genomic_DNA"/>
</dbReference>
<evidence type="ECO:0000313" key="5">
    <source>
        <dbReference type="EMBL" id="MDT0608531.1"/>
    </source>
</evidence>
<dbReference type="RefSeq" id="WP_311353263.1">
    <property type="nucleotide sequence ID" value="NZ_JAVRHR010000006.1"/>
</dbReference>
<dbReference type="GO" id="GO:0033743">
    <property type="term" value="F:peptide-methionine (R)-S-oxide reductase activity"/>
    <property type="evidence" value="ECO:0007669"/>
    <property type="project" value="UniProtKB-EC"/>
</dbReference>
<evidence type="ECO:0000256" key="3">
    <source>
        <dbReference type="ARBA" id="ARBA00048488"/>
    </source>
</evidence>
<dbReference type="Pfam" id="PF01641">
    <property type="entry name" value="SelR"/>
    <property type="match status" value="1"/>
</dbReference>
<name>A0ABU3AEB4_9FLAO</name>
<dbReference type="Proteomes" id="UP001255246">
    <property type="component" value="Unassembled WGS sequence"/>
</dbReference>
<dbReference type="SUPFAM" id="SSF51316">
    <property type="entry name" value="Mss4-like"/>
    <property type="match status" value="1"/>
</dbReference>
<keyword evidence="6" id="KW-1185">Reference proteome</keyword>
<organism evidence="5 6">
    <name type="scientific">Croceitalea rosinachiae</name>
    <dbReference type="NCBI Taxonomy" id="3075596"/>
    <lineage>
        <taxon>Bacteria</taxon>
        <taxon>Pseudomonadati</taxon>
        <taxon>Bacteroidota</taxon>
        <taxon>Flavobacteriia</taxon>
        <taxon>Flavobacteriales</taxon>
        <taxon>Flavobacteriaceae</taxon>
        <taxon>Croceitalea</taxon>
    </lineage>
</organism>
<evidence type="ECO:0000256" key="1">
    <source>
        <dbReference type="ARBA" id="ARBA00012499"/>
    </source>
</evidence>
<dbReference type="PROSITE" id="PS51257">
    <property type="entry name" value="PROKAR_LIPOPROTEIN"/>
    <property type="match status" value="1"/>
</dbReference>
<evidence type="ECO:0000256" key="2">
    <source>
        <dbReference type="ARBA" id="ARBA00023002"/>
    </source>
</evidence>
<comment type="caution">
    <text evidence="5">The sequence shown here is derived from an EMBL/GenBank/DDBJ whole genome shotgun (WGS) entry which is preliminary data.</text>
</comment>
<accession>A0ABU3AEB4</accession>
<sequence length="167" mass="18570">MGKNIALMIVLVMSSCMGISQTEKEKVNKDAAEKVTYKVTKTDIEWRSELSDMEYYVLRKAATENAFSSELLTNKEKGTYTCAGCGTPLFRSENKFKSGTGWPSFDQEIDGNVAYDTDYKIGYARTEEHCASCGGHLGHVFNDGPRETTGKRHCINGVALNFIPDEQ</sequence>
<keyword evidence="2 5" id="KW-0560">Oxidoreductase</keyword>
<dbReference type="Gene3D" id="2.170.150.20">
    <property type="entry name" value="Peptide methionine sulfoxide reductase"/>
    <property type="match status" value="1"/>
</dbReference>
<proteinExistence type="predicted"/>
<protein>
    <recommendedName>
        <fullName evidence="1">peptide-methionine (R)-S-oxide reductase</fullName>
        <ecNumber evidence="1">1.8.4.12</ecNumber>
    </recommendedName>
</protein>
<gene>
    <name evidence="5" type="primary">msrB</name>
    <name evidence="5" type="ORF">RM706_15945</name>
</gene>
<dbReference type="InterPro" id="IPR028427">
    <property type="entry name" value="Met_Sox_Rdtase_MsrB"/>
</dbReference>
<evidence type="ECO:0000313" key="6">
    <source>
        <dbReference type="Proteomes" id="UP001255246"/>
    </source>
</evidence>
<comment type="catalytic activity">
    <reaction evidence="3">
        <text>L-methionyl-[protein] + [thioredoxin]-disulfide + H2O = L-methionyl-(R)-S-oxide-[protein] + [thioredoxin]-dithiol</text>
        <dbReference type="Rhea" id="RHEA:24164"/>
        <dbReference type="Rhea" id="RHEA-COMP:10698"/>
        <dbReference type="Rhea" id="RHEA-COMP:10700"/>
        <dbReference type="Rhea" id="RHEA-COMP:12313"/>
        <dbReference type="Rhea" id="RHEA-COMP:12314"/>
        <dbReference type="ChEBI" id="CHEBI:15377"/>
        <dbReference type="ChEBI" id="CHEBI:16044"/>
        <dbReference type="ChEBI" id="CHEBI:29950"/>
        <dbReference type="ChEBI" id="CHEBI:45764"/>
        <dbReference type="ChEBI" id="CHEBI:50058"/>
        <dbReference type="EC" id="1.8.4.12"/>
    </reaction>
</comment>
<dbReference type="InterPro" id="IPR011057">
    <property type="entry name" value="Mss4-like_sf"/>
</dbReference>
<evidence type="ECO:0000259" key="4">
    <source>
        <dbReference type="PROSITE" id="PS51790"/>
    </source>
</evidence>
<dbReference type="PROSITE" id="PS51790">
    <property type="entry name" value="MSRB"/>
    <property type="match status" value="1"/>
</dbReference>
<dbReference type="NCBIfam" id="TIGR00357">
    <property type="entry name" value="peptide-methionine (R)-S-oxide reductase MsrB"/>
    <property type="match status" value="1"/>
</dbReference>
<dbReference type="InterPro" id="IPR002579">
    <property type="entry name" value="Met_Sox_Rdtase_MsrB_dom"/>
</dbReference>
<reference evidence="5 6" key="1">
    <citation type="submission" date="2023-09" db="EMBL/GenBank/DDBJ databases">
        <authorList>
            <person name="Rey-Velasco X."/>
        </authorList>
    </citation>
    <scope>NUCLEOTIDE SEQUENCE [LARGE SCALE GENOMIC DNA]</scope>
    <source>
        <strain evidence="5 6">F388</strain>
    </source>
</reference>
<dbReference type="PANTHER" id="PTHR10173">
    <property type="entry name" value="METHIONINE SULFOXIDE REDUCTASE"/>
    <property type="match status" value="1"/>
</dbReference>